<dbReference type="Pfam" id="PF13966">
    <property type="entry name" value="zf-RVT"/>
    <property type="match status" value="1"/>
</dbReference>
<sequence>MTNAERKRRKLTSNEACTTCNNGTETIEHILRGCPSSQQVWRLLGINDTLLTCGLGFTAWLESHLGNDQEGLLFGVACWYLWKRRNEKTFHNLTQEDHILAHRIRCWTNTIRNAQLSDRDSHDQTPTKTVQELVWEPPRHSG</sequence>
<dbReference type="AlphaFoldDB" id="A0AAV2GT55"/>
<evidence type="ECO:0000259" key="1">
    <source>
        <dbReference type="Pfam" id="PF13966"/>
    </source>
</evidence>
<dbReference type="InterPro" id="IPR026960">
    <property type="entry name" value="RVT-Znf"/>
</dbReference>
<accession>A0AAV2GT55</accession>
<dbReference type="EMBL" id="OZ034822">
    <property type="protein sequence ID" value="CAL1413656.1"/>
    <property type="molecule type" value="Genomic_DNA"/>
</dbReference>
<reference evidence="2 3" key="1">
    <citation type="submission" date="2024-04" db="EMBL/GenBank/DDBJ databases">
        <authorList>
            <person name="Fracassetti M."/>
        </authorList>
    </citation>
    <scope>NUCLEOTIDE SEQUENCE [LARGE SCALE GENOMIC DNA]</scope>
</reference>
<organism evidence="2 3">
    <name type="scientific">Linum trigynum</name>
    <dbReference type="NCBI Taxonomy" id="586398"/>
    <lineage>
        <taxon>Eukaryota</taxon>
        <taxon>Viridiplantae</taxon>
        <taxon>Streptophyta</taxon>
        <taxon>Embryophyta</taxon>
        <taxon>Tracheophyta</taxon>
        <taxon>Spermatophyta</taxon>
        <taxon>Magnoliopsida</taxon>
        <taxon>eudicotyledons</taxon>
        <taxon>Gunneridae</taxon>
        <taxon>Pentapetalae</taxon>
        <taxon>rosids</taxon>
        <taxon>fabids</taxon>
        <taxon>Malpighiales</taxon>
        <taxon>Linaceae</taxon>
        <taxon>Linum</taxon>
    </lineage>
</organism>
<evidence type="ECO:0000313" key="2">
    <source>
        <dbReference type="EMBL" id="CAL1413656.1"/>
    </source>
</evidence>
<keyword evidence="3" id="KW-1185">Reference proteome</keyword>
<proteinExistence type="predicted"/>
<name>A0AAV2GT55_9ROSI</name>
<protein>
    <recommendedName>
        <fullName evidence="1">Reverse transcriptase zinc-binding domain-containing protein</fullName>
    </recommendedName>
</protein>
<dbReference type="Proteomes" id="UP001497516">
    <property type="component" value="Chromosome 9"/>
</dbReference>
<feature type="domain" description="Reverse transcriptase zinc-binding" evidence="1">
    <location>
        <begin position="2"/>
        <end position="41"/>
    </location>
</feature>
<evidence type="ECO:0000313" key="3">
    <source>
        <dbReference type="Proteomes" id="UP001497516"/>
    </source>
</evidence>
<gene>
    <name evidence="2" type="ORF">LTRI10_LOCUS52870</name>
</gene>